<name>A0A318U7X4_9SPHI</name>
<evidence type="ECO:0000313" key="4">
    <source>
        <dbReference type="Proteomes" id="UP000248198"/>
    </source>
</evidence>
<dbReference type="GO" id="GO:0000160">
    <property type="term" value="P:phosphorelay signal transduction system"/>
    <property type="evidence" value="ECO:0007669"/>
    <property type="project" value="InterPro"/>
</dbReference>
<keyword evidence="1" id="KW-0597">Phosphoprotein</keyword>
<evidence type="ECO:0000259" key="2">
    <source>
        <dbReference type="PROSITE" id="PS50110"/>
    </source>
</evidence>
<dbReference type="RefSeq" id="WP_110834303.1">
    <property type="nucleotide sequence ID" value="NZ_QKLU01000009.1"/>
</dbReference>
<sequence>MKKIFLVDDDEIFVFLTQRMIQKTNINVEVRIFNNGQDAFDCLGSITDQADQLPDVILLDLNMPVMDGWEFLEEYAAIHQSLAKKIRLYIVSSSISPYEIERSKGMDFVTDFIIKPLSKENFTEIIDNL</sequence>
<dbReference type="InterPro" id="IPR052893">
    <property type="entry name" value="TCS_response_regulator"/>
</dbReference>
<protein>
    <submittedName>
        <fullName evidence="3">Response regulator receiver domain-containing protein</fullName>
    </submittedName>
</protein>
<dbReference type="PANTHER" id="PTHR44520:SF2">
    <property type="entry name" value="RESPONSE REGULATOR RCP1"/>
    <property type="match status" value="1"/>
</dbReference>
<feature type="modified residue" description="4-aspartylphosphate" evidence="1">
    <location>
        <position position="60"/>
    </location>
</feature>
<dbReference type="PANTHER" id="PTHR44520">
    <property type="entry name" value="RESPONSE REGULATOR RCP1-RELATED"/>
    <property type="match status" value="1"/>
</dbReference>
<dbReference type="Proteomes" id="UP000248198">
    <property type="component" value="Unassembled WGS sequence"/>
</dbReference>
<dbReference type="AlphaFoldDB" id="A0A318U7X4"/>
<evidence type="ECO:0000256" key="1">
    <source>
        <dbReference type="PROSITE-ProRule" id="PRU00169"/>
    </source>
</evidence>
<dbReference type="OrthoDB" id="1121174at2"/>
<dbReference type="SUPFAM" id="SSF52172">
    <property type="entry name" value="CheY-like"/>
    <property type="match status" value="1"/>
</dbReference>
<proteinExistence type="predicted"/>
<dbReference type="Gene3D" id="3.40.50.2300">
    <property type="match status" value="1"/>
</dbReference>
<gene>
    <name evidence="3" type="ORF">B0O44_109235</name>
</gene>
<dbReference type="InterPro" id="IPR001789">
    <property type="entry name" value="Sig_transdc_resp-reg_receiver"/>
</dbReference>
<evidence type="ECO:0000313" key="3">
    <source>
        <dbReference type="EMBL" id="PYF70138.1"/>
    </source>
</evidence>
<reference evidence="3 4" key="1">
    <citation type="submission" date="2018-06" db="EMBL/GenBank/DDBJ databases">
        <title>Genomic Encyclopedia of Archaeal and Bacterial Type Strains, Phase II (KMG-II): from individual species to whole genera.</title>
        <authorList>
            <person name="Goeker M."/>
        </authorList>
    </citation>
    <scope>NUCLEOTIDE SEQUENCE [LARGE SCALE GENOMIC DNA]</scope>
    <source>
        <strain evidence="3 4">DSM 27372</strain>
    </source>
</reference>
<dbReference type="PROSITE" id="PS50110">
    <property type="entry name" value="RESPONSE_REGULATORY"/>
    <property type="match status" value="1"/>
</dbReference>
<keyword evidence="4" id="KW-1185">Reference proteome</keyword>
<comment type="caution">
    <text evidence="3">The sequence shown here is derived from an EMBL/GenBank/DDBJ whole genome shotgun (WGS) entry which is preliminary data.</text>
</comment>
<accession>A0A318U7X4</accession>
<dbReference type="InterPro" id="IPR011006">
    <property type="entry name" value="CheY-like_superfamily"/>
</dbReference>
<dbReference type="SMART" id="SM00448">
    <property type="entry name" value="REC"/>
    <property type="match status" value="1"/>
</dbReference>
<dbReference type="EMBL" id="QKLU01000009">
    <property type="protein sequence ID" value="PYF70138.1"/>
    <property type="molecule type" value="Genomic_DNA"/>
</dbReference>
<dbReference type="Pfam" id="PF00072">
    <property type="entry name" value="Response_reg"/>
    <property type="match status" value="1"/>
</dbReference>
<feature type="domain" description="Response regulatory" evidence="2">
    <location>
        <begin position="3"/>
        <end position="129"/>
    </location>
</feature>
<organism evidence="3 4">
    <name type="scientific">Pedobacter nutrimenti</name>
    <dbReference type="NCBI Taxonomy" id="1241337"/>
    <lineage>
        <taxon>Bacteria</taxon>
        <taxon>Pseudomonadati</taxon>
        <taxon>Bacteroidota</taxon>
        <taxon>Sphingobacteriia</taxon>
        <taxon>Sphingobacteriales</taxon>
        <taxon>Sphingobacteriaceae</taxon>
        <taxon>Pedobacter</taxon>
    </lineage>
</organism>